<dbReference type="GO" id="GO:0005975">
    <property type="term" value="P:carbohydrate metabolic process"/>
    <property type="evidence" value="ECO:0007669"/>
    <property type="project" value="InterPro"/>
</dbReference>
<sequence>MNKARLPIHLVQFDLDGTLIDSLPQLWQAINIMRSQLGFSEVSAQTVQLWIGNGADILVQRALADAQQTPPKASLIKEGRVLFADAYQSVAHQEIRLFPGVIETLNALKAAGLTLALVTNKPFRFVPDILAATQLVPFFSHALGGDSLAQKKPDPAPLLHTCQALNILPSHSIMVGDSENDVLAAKAAGMQVAGLTYGYNYGKSIATSQPDWVLDDIRGLIELVKNPHPLNKN</sequence>
<evidence type="ECO:0000256" key="3">
    <source>
        <dbReference type="ARBA" id="ARBA00004818"/>
    </source>
</evidence>
<evidence type="ECO:0000256" key="7">
    <source>
        <dbReference type="ARBA" id="ARBA00022801"/>
    </source>
</evidence>
<evidence type="ECO:0000256" key="8">
    <source>
        <dbReference type="ARBA" id="ARBA00022842"/>
    </source>
</evidence>
<dbReference type="SFLD" id="SFLDG01135">
    <property type="entry name" value="C1.5.6:_HAD__Beta-PGM__Phospha"/>
    <property type="match status" value="1"/>
</dbReference>
<comment type="catalytic activity">
    <reaction evidence="1 10">
        <text>2-phosphoglycolate + H2O = glycolate + phosphate</text>
        <dbReference type="Rhea" id="RHEA:14369"/>
        <dbReference type="ChEBI" id="CHEBI:15377"/>
        <dbReference type="ChEBI" id="CHEBI:29805"/>
        <dbReference type="ChEBI" id="CHEBI:43474"/>
        <dbReference type="ChEBI" id="CHEBI:58033"/>
        <dbReference type="EC" id="3.1.3.18"/>
    </reaction>
</comment>
<dbReference type="InterPro" id="IPR023214">
    <property type="entry name" value="HAD_sf"/>
</dbReference>
<reference evidence="12" key="1">
    <citation type="submission" date="2017-05" db="EMBL/GenBank/DDBJ databases">
        <authorList>
            <person name="Sung H."/>
        </authorList>
    </citation>
    <scope>NUCLEOTIDE SEQUENCE [LARGE SCALE GENOMIC DNA]</scope>
    <source>
        <strain evidence="12">AMac2203</strain>
    </source>
</reference>
<dbReference type="NCBIfam" id="NF009695">
    <property type="entry name" value="PRK13222.1-2"/>
    <property type="match status" value="1"/>
</dbReference>
<feature type="binding site" evidence="10">
    <location>
        <position position="14"/>
    </location>
    <ligand>
        <name>Mg(2+)</name>
        <dbReference type="ChEBI" id="CHEBI:18420"/>
    </ligand>
</feature>
<dbReference type="AlphaFoldDB" id="A0A1Y0D048"/>
<dbReference type="InterPro" id="IPR050155">
    <property type="entry name" value="HAD-like_hydrolase_sf"/>
</dbReference>
<dbReference type="InterPro" id="IPR041492">
    <property type="entry name" value="HAD_2"/>
</dbReference>
<comment type="similarity">
    <text evidence="4 10">Belongs to the HAD-like hydrolase superfamily. CbbY/CbbZ/Gph/YieH family.</text>
</comment>
<protein>
    <recommendedName>
        <fullName evidence="5 10">Phosphoglycolate phosphatase</fullName>
        <shortName evidence="10">PGP</shortName>
        <shortName evidence="10">PGPase</shortName>
        <ecNumber evidence="5 10">3.1.3.18</ecNumber>
    </recommendedName>
</protein>
<feature type="binding site" evidence="10">
    <location>
        <position position="16"/>
    </location>
    <ligand>
        <name>Mg(2+)</name>
        <dbReference type="ChEBI" id="CHEBI:18420"/>
    </ligand>
</feature>
<dbReference type="NCBIfam" id="TIGR01549">
    <property type="entry name" value="HAD-SF-IA-v1"/>
    <property type="match status" value="1"/>
</dbReference>
<dbReference type="InterPro" id="IPR036412">
    <property type="entry name" value="HAD-like_sf"/>
</dbReference>
<keyword evidence="8 10" id="KW-0460">Magnesium</keyword>
<evidence type="ECO:0000313" key="12">
    <source>
        <dbReference type="Proteomes" id="UP000243793"/>
    </source>
</evidence>
<evidence type="ECO:0000256" key="10">
    <source>
        <dbReference type="HAMAP-Rule" id="MF_00495"/>
    </source>
</evidence>
<dbReference type="Gene3D" id="3.40.50.1000">
    <property type="entry name" value="HAD superfamily/HAD-like"/>
    <property type="match status" value="1"/>
</dbReference>
<dbReference type="CDD" id="cd16417">
    <property type="entry name" value="HAD_PGPase"/>
    <property type="match status" value="1"/>
</dbReference>
<proteinExistence type="inferred from homology"/>
<dbReference type="GO" id="GO:0005829">
    <property type="term" value="C:cytosol"/>
    <property type="evidence" value="ECO:0007669"/>
    <property type="project" value="TreeGrafter"/>
</dbReference>
<dbReference type="RefSeq" id="WP_086965076.1">
    <property type="nucleotide sequence ID" value="NZ_CP021376.1"/>
</dbReference>
<dbReference type="EC" id="3.1.3.18" evidence="5 10"/>
<dbReference type="NCBIfam" id="TIGR01449">
    <property type="entry name" value="PGP_bact"/>
    <property type="match status" value="1"/>
</dbReference>
<evidence type="ECO:0000313" key="11">
    <source>
        <dbReference type="EMBL" id="ART80960.1"/>
    </source>
</evidence>
<dbReference type="HAMAP" id="MF_00495">
    <property type="entry name" value="GPH_hydrolase_bact"/>
    <property type="match status" value="1"/>
</dbReference>
<comment type="function">
    <text evidence="10">Specifically catalyzes the dephosphorylation of 2-phosphoglycolate. Is involved in the dissimilation of the intracellular 2-phosphoglycolate formed during the DNA repair of 3'-phosphoglycolate ends, a major class of DNA lesions induced by oxidative stress.</text>
</comment>
<keyword evidence="9 10" id="KW-0119">Carbohydrate metabolism</keyword>
<dbReference type="PRINTS" id="PR00413">
    <property type="entry name" value="HADHALOGNASE"/>
</dbReference>
<evidence type="ECO:0000256" key="9">
    <source>
        <dbReference type="ARBA" id="ARBA00023277"/>
    </source>
</evidence>
<dbReference type="Pfam" id="PF13419">
    <property type="entry name" value="HAD_2"/>
    <property type="match status" value="1"/>
</dbReference>
<feature type="binding site" evidence="10">
    <location>
        <position position="177"/>
    </location>
    <ligand>
        <name>Mg(2+)</name>
        <dbReference type="ChEBI" id="CHEBI:18420"/>
    </ligand>
</feature>
<comment type="pathway">
    <text evidence="3 10">Organic acid metabolism; glycolate biosynthesis; glycolate from 2-phosphoglycolate: step 1/1.</text>
</comment>
<organism evidence="11 12">
    <name type="scientific">Oceanisphaera avium</name>
    <dbReference type="NCBI Taxonomy" id="1903694"/>
    <lineage>
        <taxon>Bacteria</taxon>
        <taxon>Pseudomonadati</taxon>
        <taxon>Pseudomonadota</taxon>
        <taxon>Gammaproteobacteria</taxon>
        <taxon>Aeromonadales</taxon>
        <taxon>Aeromonadaceae</taxon>
        <taxon>Oceanisphaera</taxon>
    </lineage>
</organism>
<dbReference type="Gene3D" id="1.10.150.240">
    <property type="entry name" value="Putative phosphatase, domain 2"/>
    <property type="match status" value="1"/>
</dbReference>
<dbReference type="OrthoDB" id="9776368at2"/>
<dbReference type="GO" id="GO:0046295">
    <property type="term" value="P:glycolate biosynthetic process"/>
    <property type="evidence" value="ECO:0007669"/>
    <property type="project" value="UniProtKB-UniRule"/>
</dbReference>
<dbReference type="Proteomes" id="UP000243793">
    <property type="component" value="Chromosome"/>
</dbReference>
<gene>
    <name evidence="11" type="ORF">CBP12_13005</name>
</gene>
<dbReference type="InterPro" id="IPR037512">
    <property type="entry name" value="PGPase_prok"/>
</dbReference>
<evidence type="ECO:0000256" key="5">
    <source>
        <dbReference type="ARBA" id="ARBA00013078"/>
    </source>
</evidence>
<dbReference type="UniPathway" id="UPA00865">
    <property type="reaction ID" value="UER00834"/>
</dbReference>
<keyword evidence="12" id="KW-1185">Reference proteome</keyword>
<evidence type="ECO:0000256" key="2">
    <source>
        <dbReference type="ARBA" id="ARBA00001946"/>
    </source>
</evidence>
<dbReference type="InterPro" id="IPR023198">
    <property type="entry name" value="PGP-like_dom2"/>
</dbReference>
<dbReference type="EMBL" id="CP021376">
    <property type="protein sequence ID" value="ART80960.1"/>
    <property type="molecule type" value="Genomic_DNA"/>
</dbReference>
<dbReference type="FunFam" id="3.40.50.1000:FF:000022">
    <property type="entry name" value="Phosphoglycolate phosphatase"/>
    <property type="match status" value="1"/>
</dbReference>
<name>A0A1Y0D048_9GAMM</name>
<keyword evidence="6 10" id="KW-0479">Metal-binding</keyword>
<keyword evidence="7 10" id="KW-0378">Hydrolase</keyword>
<comment type="cofactor">
    <cofactor evidence="2 10">
        <name>Mg(2+)</name>
        <dbReference type="ChEBI" id="CHEBI:18420"/>
    </cofactor>
</comment>
<dbReference type="SFLD" id="SFLDG01129">
    <property type="entry name" value="C1.5:_HAD__Beta-PGM__Phosphata"/>
    <property type="match status" value="1"/>
</dbReference>
<dbReference type="InterPro" id="IPR006439">
    <property type="entry name" value="HAD-SF_hydro_IA"/>
</dbReference>
<evidence type="ECO:0000256" key="6">
    <source>
        <dbReference type="ARBA" id="ARBA00022723"/>
    </source>
</evidence>
<accession>A0A1Y0D048</accession>
<dbReference type="GO" id="GO:0008967">
    <property type="term" value="F:phosphoglycolate phosphatase activity"/>
    <property type="evidence" value="ECO:0007669"/>
    <property type="project" value="UniProtKB-UniRule"/>
</dbReference>
<dbReference type="PANTHER" id="PTHR43434">
    <property type="entry name" value="PHOSPHOGLYCOLATE PHOSPHATASE"/>
    <property type="match status" value="1"/>
</dbReference>
<dbReference type="SFLD" id="SFLDS00003">
    <property type="entry name" value="Haloacid_Dehalogenase"/>
    <property type="match status" value="1"/>
</dbReference>
<evidence type="ECO:0000256" key="1">
    <source>
        <dbReference type="ARBA" id="ARBA00000830"/>
    </source>
</evidence>
<dbReference type="SUPFAM" id="SSF56784">
    <property type="entry name" value="HAD-like"/>
    <property type="match status" value="1"/>
</dbReference>
<evidence type="ECO:0000256" key="4">
    <source>
        <dbReference type="ARBA" id="ARBA00006171"/>
    </source>
</evidence>
<feature type="active site" description="Nucleophile" evidence="10">
    <location>
        <position position="14"/>
    </location>
</feature>
<dbReference type="NCBIfam" id="TIGR01509">
    <property type="entry name" value="HAD-SF-IA-v3"/>
    <property type="match status" value="1"/>
</dbReference>
<dbReference type="KEGG" id="ocm:CBP12_13005"/>
<dbReference type="GO" id="GO:0046872">
    <property type="term" value="F:metal ion binding"/>
    <property type="evidence" value="ECO:0007669"/>
    <property type="project" value="UniProtKB-KW"/>
</dbReference>
<dbReference type="PANTHER" id="PTHR43434:SF1">
    <property type="entry name" value="PHOSPHOGLYCOLATE PHOSPHATASE"/>
    <property type="match status" value="1"/>
</dbReference>
<dbReference type="GO" id="GO:0006281">
    <property type="term" value="P:DNA repair"/>
    <property type="evidence" value="ECO:0007669"/>
    <property type="project" value="TreeGrafter"/>
</dbReference>